<dbReference type="AlphaFoldDB" id="A0ABD2KBP1"/>
<accession>A0ABD2KBP1</accession>
<feature type="chain" id="PRO_5044757434" description="Transmembrane protein" evidence="2">
    <location>
        <begin position="23"/>
        <end position="107"/>
    </location>
</feature>
<comment type="caution">
    <text evidence="3">The sequence shown here is derived from an EMBL/GenBank/DDBJ whole genome shotgun (WGS) entry which is preliminary data.</text>
</comment>
<evidence type="ECO:0008006" key="5">
    <source>
        <dbReference type="Google" id="ProtNLM"/>
    </source>
</evidence>
<sequence>MASLLNTCSVVFFICFILYSLAEPPYKPGENEWFSNDPLTRYFQKLWEGKIKPCNGTTIINNNNNNNRGAPVPTKDGPQPQKMMKLKMKPKAEEEKKEGTVKRGGGR</sequence>
<evidence type="ECO:0000256" key="2">
    <source>
        <dbReference type="SAM" id="SignalP"/>
    </source>
</evidence>
<proteinExistence type="predicted"/>
<reference evidence="3 4" key="1">
    <citation type="submission" date="2024-10" db="EMBL/GenBank/DDBJ databases">
        <authorList>
            <person name="Kim D."/>
        </authorList>
    </citation>
    <scope>NUCLEOTIDE SEQUENCE [LARGE SCALE GENOMIC DNA]</scope>
    <source>
        <strain evidence="3">BH-2024</strain>
    </source>
</reference>
<feature type="signal peptide" evidence="2">
    <location>
        <begin position="1"/>
        <end position="22"/>
    </location>
</feature>
<dbReference type="EMBL" id="JBICBT010000800">
    <property type="protein sequence ID" value="KAL3100075.1"/>
    <property type="molecule type" value="Genomic_DNA"/>
</dbReference>
<keyword evidence="2" id="KW-0732">Signal</keyword>
<organism evidence="3 4">
    <name type="scientific">Heterodera trifolii</name>
    <dbReference type="NCBI Taxonomy" id="157864"/>
    <lineage>
        <taxon>Eukaryota</taxon>
        <taxon>Metazoa</taxon>
        <taxon>Ecdysozoa</taxon>
        <taxon>Nematoda</taxon>
        <taxon>Chromadorea</taxon>
        <taxon>Rhabditida</taxon>
        <taxon>Tylenchina</taxon>
        <taxon>Tylenchomorpha</taxon>
        <taxon>Tylenchoidea</taxon>
        <taxon>Heteroderidae</taxon>
        <taxon>Heteroderinae</taxon>
        <taxon>Heterodera</taxon>
    </lineage>
</organism>
<evidence type="ECO:0000256" key="1">
    <source>
        <dbReference type="SAM" id="MobiDB-lite"/>
    </source>
</evidence>
<name>A0ABD2KBP1_9BILA</name>
<evidence type="ECO:0000313" key="3">
    <source>
        <dbReference type="EMBL" id="KAL3100075.1"/>
    </source>
</evidence>
<gene>
    <name evidence="3" type="ORF">niasHT_022903</name>
</gene>
<protein>
    <recommendedName>
        <fullName evidence="5">Transmembrane protein</fullName>
    </recommendedName>
</protein>
<evidence type="ECO:0000313" key="4">
    <source>
        <dbReference type="Proteomes" id="UP001620626"/>
    </source>
</evidence>
<keyword evidence="4" id="KW-1185">Reference proteome</keyword>
<feature type="compositionally biased region" description="Basic and acidic residues" evidence="1">
    <location>
        <begin position="90"/>
        <end position="101"/>
    </location>
</feature>
<dbReference type="Proteomes" id="UP001620626">
    <property type="component" value="Unassembled WGS sequence"/>
</dbReference>
<feature type="region of interest" description="Disordered" evidence="1">
    <location>
        <begin position="58"/>
        <end position="107"/>
    </location>
</feature>